<evidence type="ECO:0000313" key="4">
    <source>
        <dbReference type="Proteomes" id="UP001218218"/>
    </source>
</evidence>
<dbReference type="Proteomes" id="UP001218218">
    <property type="component" value="Unassembled WGS sequence"/>
</dbReference>
<gene>
    <name evidence="3" type="ORF">DFH08DRAFT_457215</name>
</gene>
<evidence type="ECO:0000256" key="1">
    <source>
        <dbReference type="ARBA" id="ARBA00006432"/>
    </source>
</evidence>
<accession>A0AAD6Z7V9</accession>
<evidence type="ECO:0000259" key="2">
    <source>
        <dbReference type="Pfam" id="PF00501"/>
    </source>
</evidence>
<keyword evidence="4" id="KW-1185">Reference proteome</keyword>
<dbReference type="PANTHER" id="PTHR43201:SF8">
    <property type="entry name" value="ACYL-COA SYNTHETASE FAMILY MEMBER 3"/>
    <property type="match status" value="1"/>
</dbReference>
<proteinExistence type="inferred from homology"/>
<feature type="domain" description="AMP-dependent synthetase/ligase" evidence="2">
    <location>
        <begin position="45"/>
        <end position="372"/>
    </location>
</feature>
<dbReference type="Pfam" id="PF23562">
    <property type="entry name" value="AMP-binding_C_3"/>
    <property type="match status" value="1"/>
</dbReference>
<dbReference type="Gene3D" id="3.40.50.12780">
    <property type="entry name" value="N-terminal domain of ligase-like"/>
    <property type="match status" value="1"/>
</dbReference>
<protein>
    <recommendedName>
        <fullName evidence="2">AMP-dependent synthetase/ligase domain-containing protein</fullName>
    </recommendedName>
</protein>
<dbReference type="PANTHER" id="PTHR43201">
    <property type="entry name" value="ACYL-COA SYNTHETASE"/>
    <property type="match status" value="1"/>
</dbReference>
<reference evidence="3" key="1">
    <citation type="submission" date="2023-03" db="EMBL/GenBank/DDBJ databases">
        <title>Massive genome expansion in bonnet fungi (Mycena s.s.) driven by repeated elements and novel gene families across ecological guilds.</title>
        <authorList>
            <consortium name="Lawrence Berkeley National Laboratory"/>
            <person name="Harder C.B."/>
            <person name="Miyauchi S."/>
            <person name="Viragh M."/>
            <person name="Kuo A."/>
            <person name="Thoen E."/>
            <person name="Andreopoulos B."/>
            <person name="Lu D."/>
            <person name="Skrede I."/>
            <person name="Drula E."/>
            <person name="Henrissat B."/>
            <person name="Morin E."/>
            <person name="Kohler A."/>
            <person name="Barry K."/>
            <person name="LaButti K."/>
            <person name="Morin E."/>
            <person name="Salamov A."/>
            <person name="Lipzen A."/>
            <person name="Mereny Z."/>
            <person name="Hegedus B."/>
            <person name="Baldrian P."/>
            <person name="Stursova M."/>
            <person name="Weitz H."/>
            <person name="Taylor A."/>
            <person name="Grigoriev I.V."/>
            <person name="Nagy L.G."/>
            <person name="Martin F."/>
            <person name="Kauserud H."/>
        </authorList>
    </citation>
    <scope>NUCLEOTIDE SEQUENCE</scope>
    <source>
        <strain evidence="3">CBHHK002</strain>
    </source>
</reference>
<dbReference type="SUPFAM" id="SSF56801">
    <property type="entry name" value="Acetyl-CoA synthetase-like"/>
    <property type="match status" value="1"/>
</dbReference>
<dbReference type="Pfam" id="PF00501">
    <property type="entry name" value="AMP-binding"/>
    <property type="match status" value="1"/>
</dbReference>
<evidence type="ECO:0000313" key="3">
    <source>
        <dbReference type="EMBL" id="KAJ7310636.1"/>
    </source>
</evidence>
<dbReference type="EMBL" id="JARIHO010000078">
    <property type="protein sequence ID" value="KAJ7310636.1"/>
    <property type="molecule type" value="Genomic_DNA"/>
</dbReference>
<comment type="caution">
    <text evidence="3">The sequence shown here is derived from an EMBL/GenBank/DDBJ whole genome shotgun (WGS) entry which is preliminary data.</text>
</comment>
<dbReference type="InterPro" id="IPR042099">
    <property type="entry name" value="ANL_N_sf"/>
</dbReference>
<dbReference type="GO" id="GO:0031956">
    <property type="term" value="F:medium-chain fatty acid-CoA ligase activity"/>
    <property type="evidence" value="ECO:0007669"/>
    <property type="project" value="TreeGrafter"/>
</dbReference>
<dbReference type="AlphaFoldDB" id="A0AAD6Z7V9"/>
<comment type="similarity">
    <text evidence="1">Belongs to the ATP-dependent AMP-binding enzyme family.</text>
</comment>
<dbReference type="InterPro" id="IPR000873">
    <property type="entry name" value="AMP-dep_synth/lig_dom"/>
</dbReference>
<organism evidence="3 4">
    <name type="scientific">Mycena albidolilacea</name>
    <dbReference type="NCBI Taxonomy" id="1033008"/>
    <lineage>
        <taxon>Eukaryota</taxon>
        <taxon>Fungi</taxon>
        <taxon>Dikarya</taxon>
        <taxon>Basidiomycota</taxon>
        <taxon>Agaricomycotina</taxon>
        <taxon>Agaricomycetes</taxon>
        <taxon>Agaricomycetidae</taxon>
        <taxon>Agaricales</taxon>
        <taxon>Marasmiineae</taxon>
        <taxon>Mycenaceae</taxon>
        <taxon>Mycena</taxon>
    </lineage>
</organism>
<dbReference type="GO" id="GO:0006631">
    <property type="term" value="P:fatty acid metabolic process"/>
    <property type="evidence" value="ECO:0007669"/>
    <property type="project" value="TreeGrafter"/>
</dbReference>
<name>A0AAD6Z7V9_9AGAR</name>
<sequence length="574" mass="62444">MSSSSVSPVFSSNTRNLNMHAQGTNSPTFTPAPLDSFLTLPQLLDRQFEQSPHHTAYIYDAPGGEIISISFAQYIRTVYAACRRILRGTVPHTPIADGQCPVIGIFAATDSISYCMMVAATMRAGLVPFCISPHNAAAGVADLLEKTGAAVVYVSADRKEKLAEAFNIWGKKLPVFDVLTFEELQGGLDLEESSEYKSLPTLPAVIDLDSPGVILHSSGSTSIFSKPGYISHKMILHYAADPWSGSEDHCGEILGGHILPNFHGMGLCLNIWPFSAGLVMAVLRPSTPPIPLTPENALAGMLATKPNLVMATPATIESWSQDPAGLKAMQTLKALSYAGAQLNKRVGDTLVASGVVLCSAYGAMETGLLMPFFTSYGKDWEYFAVRKEFNAVRVPEDDGSGLYTHTYLTSPSYATAYTNAEIEGRPGCSVSDLLEQHPDNPDLHRVYGRKDDLITLSTAAKTNPVSIETQINRNDLVDAAVIFGNNRPYPGVLIQLKRNFHAELSDDAKRSKICNILWASVDTANKTSSTHFQIPRKMVVLADPKKPFALTSKAQPRRHVVCEDYEDEIRAAYR</sequence>